<keyword evidence="2" id="KW-0378">Hydrolase</keyword>
<accession>A0ABX0MQ18</accession>
<dbReference type="PANTHER" id="PTHR43283:SF18">
    <property type="match status" value="1"/>
</dbReference>
<dbReference type="EMBL" id="WHJF01000006">
    <property type="protein sequence ID" value="NHZ61459.1"/>
    <property type="molecule type" value="Genomic_DNA"/>
</dbReference>
<comment type="caution">
    <text evidence="2">The sequence shown here is derived from an EMBL/GenBank/DDBJ whole genome shotgun (WGS) entry which is preliminary data.</text>
</comment>
<dbReference type="GO" id="GO:0016787">
    <property type="term" value="F:hydrolase activity"/>
    <property type="evidence" value="ECO:0007669"/>
    <property type="project" value="UniProtKB-KW"/>
</dbReference>
<dbReference type="InterPro" id="IPR001466">
    <property type="entry name" value="Beta-lactam-related"/>
</dbReference>
<organism evidence="2 3">
    <name type="scientific">Massilia genomosp. 1</name>
    <dbReference type="NCBI Taxonomy" id="2609280"/>
    <lineage>
        <taxon>Bacteria</taxon>
        <taxon>Pseudomonadati</taxon>
        <taxon>Pseudomonadota</taxon>
        <taxon>Betaproteobacteria</taxon>
        <taxon>Burkholderiales</taxon>
        <taxon>Oxalobacteraceae</taxon>
        <taxon>Telluria group</taxon>
        <taxon>Massilia</taxon>
    </lineage>
</organism>
<evidence type="ECO:0000313" key="2">
    <source>
        <dbReference type="EMBL" id="NHZ61459.1"/>
    </source>
</evidence>
<sequence>MQSKRVPASRPTILSALPIPALLISLCLSGCASSNRIDLASLNVRDTLQVLAEQHHVCGVAVAVIRQGQLASIDAASGCTPALQVNADSVFQAASLSKPVFAYAVLKLAAQGRLELDAPLTRYLPQAYRHQFDPLKAQPSELVTDPRLAAITARMVLNHTSGLPNWASGPLRFEAVPGTAWQYSGEGYVLLQRAVEAITGQRLDRFMRAQVFTPLGMTHSDYAWSERIAPNLMPGTKANGAPRAGMALNEPNAAFSLHTSAADYGKFLVALLGDDEILAQLSASPVPVDAGLGLSWGLGWGIERDRDASYIWHWGNNTGYRAFVMASARTGDGFVMLTNSENGLELAQPLAQKIVPGEHKLFRSPILGTDMLNMLCNTLHICL</sequence>
<dbReference type="PANTHER" id="PTHR43283">
    <property type="entry name" value="BETA-LACTAMASE-RELATED"/>
    <property type="match status" value="1"/>
</dbReference>
<dbReference type="InterPro" id="IPR050789">
    <property type="entry name" value="Diverse_Enzym_Activities"/>
</dbReference>
<evidence type="ECO:0000259" key="1">
    <source>
        <dbReference type="Pfam" id="PF00144"/>
    </source>
</evidence>
<dbReference type="InterPro" id="IPR012338">
    <property type="entry name" value="Beta-lactam/transpept-like"/>
</dbReference>
<dbReference type="Proteomes" id="UP000610594">
    <property type="component" value="Unassembled WGS sequence"/>
</dbReference>
<proteinExistence type="predicted"/>
<keyword evidence="3" id="KW-1185">Reference proteome</keyword>
<dbReference type="SUPFAM" id="SSF56601">
    <property type="entry name" value="beta-lactamase/transpeptidase-like"/>
    <property type="match status" value="1"/>
</dbReference>
<feature type="domain" description="Beta-lactamase-related" evidence="1">
    <location>
        <begin position="45"/>
        <end position="350"/>
    </location>
</feature>
<reference evidence="2 3" key="1">
    <citation type="submission" date="2019-10" db="EMBL/GenBank/DDBJ databases">
        <title>Taxonomy of Antarctic Massilia spp.: description of Massilia rubra sp. nov., Massilia aquatica sp. nov., Massilia mucilaginosa sp. nov., Massilia frigida sp. nov. isolated from streams, lakes and regoliths.</title>
        <authorList>
            <person name="Holochova P."/>
            <person name="Sedlacek I."/>
            <person name="Kralova S."/>
            <person name="Maslanova I."/>
            <person name="Busse H.-J."/>
            <person name="Stankova E."/>
            <person name="Vrbovska V."/>
            <person name="Kovarovic V."/>
            <person name="Bartak M."/>
            <person name="Svec P."/>
            <person name="Pantucek R."/>
        </authorList>
    </citation>
    <scope>NUCLEOTIDE SEQUENCE [LARGE SCALE GENOMIC DNA]</scope>
    <source>
        <strain evidence="2 3">CCM 8694</strain>
    </source>
</reference>
<name>A0ABX0MQ18_9BURK</name>
<protein>
    <submittedName>
        <fullName evidence="2">Serine hydrolase</fullName>
    </submittedName>
</protein>
<evidence type="ECO:0000313" key="3">
    <source>
        <dbReference type="Proteomes" id="UP000610594"/>
    </source>
</evidence>
<dbReference type="Pfam" id="PF00144">
    <property type="entry name" value="Beta-lactamase"/>
    <property type="match status" value="1"/>
</dbReference>
<dbReference type="RefSeq" id="WP_167235706.1">
    <property type="nucleotide sequence ID" value="NZ_WHJF01000006.1"/>
</dbReference>
<gene>
    <name evidence="2" type="ORF">F1735_03940</name>
</gene>
<dbReference type="Gene3D" id="3.40.710.10">
    <property type="entry name" value="DD-peptidase/beta-lactamase superfamily"/>
    <property type="match status" value="1"/>
</dbReference>